<keyword evidence="3" id="KW-1185">Reference proteome</keyword>
<evidence type="ECO:0000256" key="1">
    <source>
        <dbReference type="SAM" id="MobiDB-lite"/>
    </source>
</evidence>
<proteinExistence type="predicted"/>
<dbReference type="GO" id="GO:0009910">
    <property type="term" value="P:negative regulation of flower development"/>
    <property type="evidence" value="ECO:0007669"/>
    <property type="project" value="InterPro"/>
</dbReference>
<dbReference type="InterPro" id="IPR034583">
    <property type="entry name" value="EMF1"/>
</dbReference>
<dbReference type="PANTHER" id="PTHR35504">
    <property type="entry name" value="PROTEIN EMBRYONIC FLOWER 1"/>
    <property type="match status" value="1"/>
</dbReference>
<feature type="region of interest" description="Disordered" evidence="1">
    <location>
        <begin position="194"/>
        <end position="236"/>
    </location>
</feature>
<sequence length="387" mass="44101">MVSSNEMHNDSLPSVGDLSQENVPSTIIDDHGNEKARNDNMGKKYAHAAIAHGENNETTGIKRSILSADDLPQMESKGTIRRCQTKVSLGKLKIQTVPGLYRENKPKNKKRQKLEMHDKQSKTSDIPMVIAEFLSRNQQERKLMNDTDSLENIHTRAKDDPIDTSIVLDTNFQKSLVLEGKQKALQVYQSSTTEAANVHPQDLHMQKSSQCHAESRTEDPNNHPPESHMQNSFQRVHRNHRHISTGRKKSPLRVRHQHFYITNILLKYLLRVGTITGRSYCAVLSRQHQGTLQHQHMVFASKIYLKKLIQFPFICLGLLGEQRVAGQSGLYRRETMTATHLMDLSAAPGFRTYQRVPGNRWTFKHKLSVHNMCSMNHDQFNASPSTS</sequence>
<organism evidence="2 3">
    <name type="scientific">Paspalum notatum var. saurae</name>
    <dbReference type="NCBI Taxonomy" id="547442"/>
    <lineage>
        <taxon>Eukaryota</taxon>
        <taxon>Viridiplantae</taxon>
        <taxon>Streptophyta</taxon>
        <taxon>Embryophyta</taxon>
        <taxon>Tracheophyta</taxon>
        <taxon>Spermatophyta</taxon>
        <taxon>Magnoliopsida</taxon>
        <taxon>Liliopsida</taxon>
        <taxon>Poales</taxon>
        <taxon>Poaceae</taxon>
        <taxon>PACMAD clade</taxon>
        <taxon>Panicoideae</taxon>
        <taxon>Andropogonodae</taxon>
        <taxon>Paspaleae</taxon>
        <taxon>Paspalinae</taxon>
        <taxon>Paspalum</taxon>
    </lineage>
</organism>
<dbReference type="PANTHER" id="PTHR35504:SF1">
    <property type="entry name" value="PROTEIN EMBRYONIC FLOWER 1"/>
    <property type="match status" value="1"/>
</dbReference>
<dbReference type="EMBL" id="CP144752">
    <property type="protein sequence ID" value="WVZ88605.1"/>
    <property type="molecule type" value="Genomic_DNA"/>
</dbReference>
<gene>
    <name evidence="2" type="ORF">U9M48_035105</name>
</gene>
<accession>A0AAQ3UB13</accession>
<evidence type="ECO:0000313" key="3">
    <source>
        <dbReference type="Proteomes" id="UP001341281"/>
    </source>
</evidence>
<evidence type="ECO:0000313" key="2">
    <source>
        <dbReference type="EMBL" id="WVZ88605.1"/>
    </source>
</evidence>
<dbReference type="AlphaFoldDB" id="A0AAQ3UB13"/>
<dbReference type="Proteomes" id="UP001341281">
    <property type="component" value="Chromosome 08"/>
</dbReference>
<dbReference type="GO" id="GO:0048367">
    <property type="term" value="P:shoot system development"/>
    <property type="evidence" value="ECO:0007669"/>
    <property type="project" value="InterPro"/>
</dbReference>
<dbReference type="GO" id="GO:0045892">
    <property type="term" value="P:negative regulation of DNA-templated transcription"/>
    <property type="evidence" value="ECO:0007669"/>
    <property type="project" value="InterPro"/>
</dbReference>
<protein>
    <submittedName>
        <fullName evidence="2">Uncharacterized protein</fullName>
    </submittedName>
</protein>
<name>A0AAQ3UB13_PASNO</name>
<feature type="compositionally biased region" description="Basic and acidic residues" evidence="1">
    <location>
        <begin position="28"/>
        <end position="39"/>
    </location>
</feature>
<feature type="region of interest" description="Disordered" evidence="1">
    <location>
        <begin position="1"/>
        <end position="39"/>
    </location>
</feature>
<reference evidence="2 3" key="1">
    <citation type="submission" date="2024-02" db="EMBL/GenBank/DDBJ databases">
        <title>High-quality chromosome-scale genome assembly of Pensacola bahiagrass (Paspalum notatum Flugge var. saurae).</title>
        <authorList>
            <person name="Vega J.M."/>
            <person name="Podio M."/>
            <person name="Orjuela J."/>
            <person name="Siena L.A."/>
            <person name="Pessino S.C."/>
            <person name="Combes M.C."/>
            <person name="Mariac C."/>
            <person name="Albertini E."/>
            <person name="Pupilli F."/>
            <person name="Ortiz J.P.A."/>
            <person name="Leblanc O."/>
        </authorList>
    </citation>
    <scope>NUCLEOTIDE SEQUENCE [LARGE SCALE GENOMIC DNA]</scope>
    <source>
        <strain evidence="2">R1</strain>
        <tissue evidence="2">Leaf</tissue>
    </source>
</reference>